<evidence type="ECO:0000313" key="5">
    <source>
        <dbReference type="Proteomes" id="UP000245998"/>
    </source>
</evidence>
<dbReference type="InterPro" id="IPR050695">
    <property type="entry name" value="N-acetylmuramoyl_amidase_3"/>
</dbReference>
<dbReference type="EMBL" id="QCZG01000004">
    <property type="protein sequence ID" value="PWA12882.1"/>
    <property type="molecule type" value="Genomic_DNA"/>
</dbReference>
<dbReference type="Pfam" id="PF01520">
    <property type="entry name" value="Amidase_3"/>
    <property type="match status" value="1"/>
</dbReference>
<dbReference type="RefSeq" id="WP_116553436.1">
    <property type="nucleotide sequence ID" value="NZ_QCZG01000004.1"/>
</dbReference>
<dbReference type="CDD" id="cd02696">
    <property type="entry name" value="MurNAc-LAA"/>
    <property type="match status" value="1"/>
</dbReference>
<accession>A0A2U1K666</accession>
<evidence type="ECO:0000313" key="4">
    <source>
        <dbReference type="EMBL" id="PWA12882.1"/>
    </source>
</evidence>
<evidence type="ECO:0000256" key="2">
    <source>
        <dbReference type="SAM" id="MobiDB-lite"/>
    </source>
</evidence>
<dbReference type="SUPFAM" id="SSF53187">
    <property type="entry name" value="Zn-dependent exopeptidases"/>
    <property type="match status" value="1"/>
</dbReference>
<dbReference type="Gene3D" id="3.40.630.40">
    <property type="entry name" value="Zn-dependent exopeptidases"/>
    <property type="match status" value="1"/>
</dbReference>
<dbReference type="GO" id="GO:0009253">
    <property type="term" value="P:peptidoglycan catabolic process"/>
    <property type="evidence" value="ECO:0007669"/>
    <property type="project" value="InterPro"/>
</dbReference>
<keyword evidence="5" id="KW-1185">Reference proteome</keyword>
<dbReference type="PANTHER" id="PTHR30404">
    <property type="entry name" value="N-ACETYLMURAMOYL-L-ALANINE AMIDASE"/>
    <property type="match status" value="1"/>
</dbReference>
<dbReference type="InterPro" id="IPR002508">
    <property type="entry name" value="MurNAc-LAA_cat"/>
</dbReference>
<dbReference type="AlphaFoldDB" id="A0A2U1K666"/>
<name>A0A2U1K666_9BACI</name>
<proteinExistence type="predicted"/>
<sequence>MEKSIKLLSYFLFLSMIIMVYPHVVSAESSKEDSNGDNEEKVVLFAGNPNEKIPLYKEKSGETIISHIEDNTTVVLLEAEETFSLVEYIQRGEAEESAVTGYVPSKFVVPLSEADDFRLNRENAFKDKNSAEIKGETEEAKNQEQSLKVGNETEEAITEQKEPEYNREPEVQQEKQAEQGKTTVEEDAETNKKEKELKKEKKAVEEITEQKQENGRSSSTQKVPLASFSKAAAPTLTGIALSDKAHVYESASASSKPLKSYAQGHILKFSPHNATWYSATVYLNGKPHSGYILKTDVELLVQQEGLQGYALKQPVHVYSGPDRNSAVHKSYDIGHLLKYESLTANWHKATVYVNGVAKTGYIHTSDVGSQLPQLKGIAKRNPTVVYADTSRSQALKTYQEGQTLIFRPYNNTWYSATIYLNGQAHSGFIHKNDIVSSQQSEKGIGLKSPTRVYSSLSTSSEILKSYSQGSILKYRTYTDNWYEATVYIDGKPKIGYIHKNDVGTAPVNDVGAAPVKIVVLDPGHGGHDPGTQGNGLVEKELNLDIALRTKSLLEQRGFKVIMTRSSDVFIELRDRSRIANSSGADIFVSIHGNSFNGSAKGVETFWYGTYEKQNSIRLAHNLQNRVVEKTNSYYRRVAEGNFHVIRETKIPSALIETGFLDHPADAANLKKSSFRQRIAEGILLGIIDYFK</sequence>
<protein>
    <recommendedName>
        <fullName evidence="3">MurNAc-LAA domain-containing protein</fullName>
    </recommendedName>
</protein>
<feature type="domain" description="MurNAc-LAA" evidence="3">
    <location>
        <begin position="576"/>
        <end position="687"/>
    </location>
</feature>
<dbReference type="PANTHER" id="PTHR30404:SF0">
    <property type="entry name" value="N-ACETYLMURAMOYL-L-ALANINE AMIDASE AMIC"/>
    <property type="match status" value="1"/>
</dbReference>
<feature type="compositionally biased region" description="Basic and acidic residues" evidence="2">
    <location>
        <begin position="128"/>
        <end position="142"/>
    </location>
</feature>
<feature type="region of interest" description="Disordered" evidence="2">
    <location>
        <begin position="128"/>
        <end position="222"/>
    </location>
</feature>
<dbReference type="GO" id="GO:0008745">
    <property type="term" value="F:N-acetylmuramoyl-L-alanine amidase activity"/>
    <property type="evidence" value="ECO:0007669"/>
    <property type="project" value="InterPro"/>
</dbReference>
<organism evidence="4 5">
    <name type="scientific">Pueribacillus theae</name>
    <dbReference type="NCBI Taxonomy" id="2171751"/>
    <lineage>
        <taxon>Bacteria</taxon>
        <taxon>Bacillati</taxon>
        <taxon>Bacillota</taxon>
        <taxon>Bacilli</taxon>
        <taxon>Bacillales</taxon>
        <taxon>Bacillaceae</taxon>
        <taxon>Pueribacillus</taxon>
    </lineage>
</organism>
<feature type="compositionally biased region" description="Basic and acidic residues" evidence="2">
    <location>
        <begin position="158"/>
        <end position="178"/>
    </location>
</feature>
<gene>
    <name evidence="4" type="ORF">DCC39_03155</name>
</gene>
<dbReference type="Gene3D" id="2.30.30.40">
    <property type="entry name" value="SH3 Domains"/>
    <property type="match status" value="2"/>
</dbReference>
<dbReference type="GO" id="GO:0030288">
    <property type="term" value="C:outer membrane-bounded periplasmic space"/>
    <property type="evidence" value="ECO:0007669"/>
    <property type="project" value="TreeGrafter"/>
</dbReference>
<dbReference type="OrthoDB" id="9806267at2"/>
<comment type="caution">
    <text evidence="4">The sequence shown here is derived from an EMBL/GenBank/DDBJ whole genome shotgun (WGS) entry which is preliminary data.</text>
</comment>
<keyword evidence="1" id="KW-0378">Hydrolase</keyword>
<dbReference type="SMART" id="SM00646">
    <property type="entry name" value="Ami_3"/>
    <property type="match status" value="1"/>
</dbReference>
<dbReference type="Proteomes" id="UP000245998">
    <property type="component" value="Unassembled WGS sequence"/>
</dbReference>
<evidence type="ECO:0000256" key="1">
    <source>
        <dbReference type="ARBA" id="ARBA00022801"/>
    </source>
</evidence>
<reference evidence="4 5" key="1">
    <citation type="submission" date="2018-04" db="EMBL/GenBank/DDBJ databases">
        <title>Camelliibacillus theae gen. nov., sp. nov., isolated from Pu'er tea.</title>
        <authorList>
            <person name="Niu L."/>
        </authorList>
    </citation>
    <scope>NUCLEOTIDE SEQUENCE [LARGE SCALE GENOMIC DNA]</scope>
    <source>
        <strain evidence="4 5">T8</strain>
    </source>
</reference>
<evidence type="ECO:0000259" key="3">
    <source>
        <dbReference type="SMART" id="SM00646"/>
    </source>
</evidence>
<feature type="compositionally biased region" description="Basic and acidic residues" evidence="2">
    <location>
        <begin position="189"/>
        <end position="214"/>
    </location>
</feature>